<reference evidence="2 3" key="1">
    <citation type="journal article" date="2012" name="New Phytol.">
        <title>Insight into trade-off between wood decay and parasitism from the genome of a fungal forest pathogen.</title>
        <authorList>
            <person name="Olson A."/>
            <person name="Aerts A."/>
            <person name="Asiegbu F."/>
            <person name="Belbahri L."/>
            <person name="Bouzid O."/>
            <person name="Broberg A."/>
            <person name="Canback B."/>
            <person name="Coutinho P.M."/>
            <person name="Cullen D."/>
            <person name="Dalman K."/>
            <person name="Deflorio G."/>
            <person name="van Diepen L.T."/>
            <person name="Dunand C."/>
            <person name="Duplessis S."/>
            <person name="Durling M."/>
            <person name="Gonthier P."/>
            <person name="Grimwood J."/>
            <person name="Fossdal C.G."/>
            <person name="Hansson D."/>
            <person name="Henrissat B."/>
            <person name="Hietala A."/>
            <person name="Himmelstrand K."/>
            <person name="Hoffmeister D."/>
            <person name="Hogberg N."/>
            <person name="James T.Y."/>
            <person name="Karlsson M."/>
            <person name="Kohler A."/>
            <person name="Kues U."/>
            <person name="Lee Y.H."/>
            <person name="Lin Y.C."/>
            <person name="Lind M."/>
            <person name="Lindquist E."/>
            <person name="Lombard V."/>
            <person name="Lucas S."/>
            <person name="Lunden K."/>
            <person name="Morin E."/>
            <person name="Murat C."/>
            <person name="Park J."/>
            <person name="Raffaello T."/>
            <person name="Rouze P."/>
            <person name="Salamov A."/>
            <person name="Schmutz J."/>
            <person name="Solheim H."/>
            <person name="Stahlberg J."/>
            <person name="Velez H."/>
            <person name="de Vries R.P."/>
            <person name="Wiebenga A."/>
            <person name="Woodward S."/>
            <person name="Yakovlev I."/>
            <person name="Garbelotto M."/>
            <person name="Martin F."/>
            <person name="Grigoriev I.V."/>
            <person name="Stenlid J."/>
        </authorList>
    </citation>
    <scope>NUCLEOTIDE SEQUENCE [LARGE SCALE GENOMIC DNA]</scope>
    <source>
        <strain evidence="2 3">TC 32-1</strain>
    </source>
</reference>
<evidence type="ECO:0000313" key="2">
    <source>
        <dbReference type="EMBL" id="ETW75643.1"/>
    </source>
</evidence>
<dbReference type="RefSeq" id="XP_009551910.1">
    <property type="nucleotide sequence ID" value="XM_009553615.1"/>
</dbReference>
<dbReference type="AlphaFoldDB" id="W4JQ33"/>
<evidence type="ECO:0000256" key="1">
    <source>
        <dbReference type="SAM" id="MobiDB-lite"/>
    </source>
</evidence>
<dbReference type="Proteomes" id="UP000030671">
    <property type="component" value="Unassembled WGS sequence"/>
</dbReference>
<sequence length="463" mass="51189">MFTVYVAKSCFQKAHPYIHVQAPSLSYSVRSDSSEESLSPPPSAHRWSELVPPKTALTFAALYDPKEGLITFTGPSLLPSSPNETHRSSSPLIPSDGQSQVFTIDRMGTCTPALSTAQFSSDTAMADMRSMLDMYFRCGTPGGMRCKTPNTTLDGEVRASSAIDGLYVNEGAYSFKSTEREEAARKPHALRSKVRKAESLFAWSWLERLGETLVLNPLLDTRDLPPSDHSEYDSPFVDSGYVGEDDYFAEKHPFGSFPPFFDGEPEFYNPNERSAFSVTTTSTSNYIDVPFPDTPSRYSTATDSSWSTLEVPDSRSVTLLGLGNRPFSSSGRTGTPTIHIPETTCPSSPSPFHHRRRLQKPRSVSVLPAKPSEVLARPRYNHVSSPPTLEYGTSLCKLNSTGDKSTCCGKSDKPSYKPKHAFKRAVLNRLGSLRRDSSDAAERWVCIDVTQTVTQREIREDDC</sequence>
<organism evidence="2 3">
    <name type="scientific">Heterobasidion irregulare (strain TC 32-1)</name>
    <dbReference type="NCBI Taxonomy" id="747525"/>
    <lineage>
        <taxon>Eukaryota</taxon>
        <taxon>Fungi</taxon>
        <taxon>Dikarya</taxon>
        <taxon>Basidiomycota</taxon>
        <taxon>Agaricomycotina</taxon>
        <taxon>Agaricomycetes</taxon>
        <taxon>Russulales</taxon>
        <taxon>Bondarzewiaceae</taxon>
        <taxon>Heterobasidion</taxon>
        <taxon>Heterobasidion annosum species complex</taxon>
    </lineage>
</organism>
<evidence type="ECO:0000313" key="3">
    <source>
        <dbReference type="Proteomes" id="UP000030671"/>
    </source>
</evidence>
<dbReference type="eggNOG" id="ENOG502SZRY">
    <property type="taxonomic scope" value="Eukaryota"/>
</dbReference>
<proteinExistence type="predicted"/>
<accession>W4JQ33</accession>
<protein>
    <submittedName>
        <fullName evidence="2">Uncharacterized protein</fullName>
    </submittedName>
</protein>
<gene>
    <name evidence="2" type="ORF">HETIRDRAFT_119056</name>
</gene>
<dbReference type="GeneID" id="20666624"/>
<feature type="region of interest" description="Disordered" evidence="1">
    <location>
        <begin position="76"/>
        <end position="96"/>
    </location>
</feature>
<dbReference type="HOGENOM" id="CLU_746314_0_0_1"/>
<dbReference type="InParanoid" id="W4JQ33"/>
<dbReference type="KEGG" id="hir:HETIRDRAFT_119056"/>
<feature type="compositionally biased region" description="Polar residues" evidence="1">
    <location>
        <begin position="78"/>
        <end position="96"/>
    </location>
</feature>
<dbReference type="EMBL" id="KI925465">
    <property type="protein sequence ID" value="ETW75643.1"/>
    <property type="molecule type" value="Genomic_DNA"/>
</dbReference>
<dbReference type="OrthoDB" id="3226552at2759"/>
<keyword evidence="3" id="KW-1185">Reference proteome</keyword>
<feature type="region of interest" description="Disordered" evidence="1">
    <location>
        <begin position="341"/>
        <end position="364"/>
    </location>
</feature>
<name>W4JQ33_HETIT</name>